<dbReference type="AlphaFoldDB" id="A0AAD9G764"/>
<dbReference type="GO" id="GO:0046872">
    <property type="term" value="F:metal ion binding"/>
    <property type="evidence" value="ECO:0007669"/>
    <property type="project" value="UniProtKB-KW"/>
</dbReference>
<keyword evidence="5 11" id="KW-0808">Transferase</keyword>
<dbReference type="PANTHER" id="PTHR10762">
    <property type="entry name" value="DIPHTHAMIDE BIOSYNTHESIS PROTEIN"/>
    <property type="match status" value="1"/>
</dbReference>
<evidence type="ECO:0000256" key="5">
    <source>
        <dbReference type="ARBA" id="ARBA00022679"/>
    </source>
</evidence>
<dbReference type="FunFam" id="3.40.50.11840:FF:000001">
    <property type="entry name" value="2-(3-amino-3-carboxypropyl)histidine synthase subunit 1"/>
    <property type="match status" value="1"/>
</dbReference>
<comment type="cofactor">
    <cofactor evidence="11">
        <name>[4Fe-4S] cluster</name>
        <dbReference type="ChEBI" id="CHEBI:49883"/>
    </cofactor>
    <text evidence="11">Binds 1 [4Fe-4S] cluster per subunit. The cluster is coordinated with 3 cysteines and an exchangeable S-adenosyl-L-methionine.</text>
</comment>
<evidence type="ECO:0000256" key="1">
    <source>
        <dbReference type="ARBA" id="ARBA00005156"/>
    </source>
</evidence>
<keyword evidence="7" id="KW-0479">Metal-binding</keyword>
<sequence>MDLSISVNNGRSHGSEEEEFGYMDQIVRKVLPSNYNFEIAKCIQRIRQIGANVVALQMPEGLLGWACEIADILRFFCDTLNEVIVMADVTYGACCIDDITAEAMGADLIIHYGHSCLVPVTVVSVQCLYVFVEIAFSPSYLAKVITDIFQPHDQIFLMGTIQYSNVLREACAMVDESGYFRSKIVVPQASPLLPGEVLGCTSPKLHKYSFEKNECFTSTCKDTSTTRESSQSMAPVDDVSSGACTRNTNEDMDTENCQHTNLSSDAAVMECCGEKKILFIADGRFHLESVLIHNPGIKAFRFDPFTKCISEESYDIVSLHSTRQDVIKRAKCAKAVCLVLSVLGRQGNINILKNLTKLLDKASISYHVRLLSEITLEKLADLDVDAYIQVGCPRLSIDWGSEFRKPILNPYEAYVVFNNEEYRKVYPMDYYANDGGEWSNYAANRNAAPIIDSKEAIRRRLQQRALQKQLRYST</sequence>
<protein>
    <recommendedName>
        <fullName evidence="4 11">2-(3-amino-3-carboxypropyl)histidine synthase subunit 1</fullName>
        <ecNumber evidence="3 11">2.5.1.108</ecNumber>
    </recommendedName>
</protein>
<dbReference type="InterPro" id="IPR016435">
    <property type="entry name" value="DPH1/DPH2"/>
</dbReference>
<dbReference type="PANTHER" id="PTHR10762:SF1">
    <property type="entry name" value="2-(3-AMINO-3-CARBOXYPROPYL)HISTIDINE SYNTHASE SUBUNIT 1"/>
    <property type="match status" value="1"/>
</dbReference>
<keyword evidence="9" id="KW-0411">Iron-sulfur</keyword>
<comment type="catalytic activity">
    <reaction evidence="10 11">
        <text>L-histidyl-[translation elongation factor 2] + S-adenosyl-L-methionine = 2-[(3S)-amino-3-carboxypropyl]-L-histidyl-[translation elongation factor 2] + S-methyl-5'-thioadenosine + H(+)</text>
        <dbReference type="Rhea" id="RHEA:36783"/>
        <dbReference type="Rhea" id="RHEA-COMP:9748"/>
        <dbReference type="Rhea" id="RHEA-COMP:9749"/>
        <dbReference type="ChEBI" id="CHEBI:15378"/>
        <dbReference type="ChEBI" id="CHEBI:17509"/>
        <dbReference type="ChEBI" id="CHEBI:29979"/>
        <dbReference type="ChEBI" id="CHEBI:59789"/>
        <dbReference type="ChEBI" id="CHEBI:73995"/>
        <dbReference type="EC" id="2.5.1.108"/>
    </reaction>
</comment>
<keyword evidence="8" id="KW-0408">Iron</keyword>
<dbReference type="GO" id="GO:0090560">
    <property type="term" value="F:2-(3-amino-3-carboxypropyl)histidine synthase activity"/>
    <property type="evidence" value="ECO:0007669"/>
    <property type="project" value="UniProtKB-UniRule"/>
</dbReference>
<dbReference type="Pfam" id="PF01866">
    <property type="entry name" value="Diphthamide_syn"/>
    <property type="match status" value="1"/>
</dbReference>
<keyword evidence="6 11" id="KW-0949">S-adenosyl-L-methionine</keyword>
<evidence type="ECO:0000313" key="14">
    <source>
        <dbReference type="Proteomes" id="UP001195914"/>
    </source>
</evidence>
<keyword evidence="11" id="KW-0004">4Fe-4S</keyword>
<dbReference type="SFLD" id="SFLDS00032">
    <property type="entry name" value="Radical_SAM_3-amino-3-carboxyp"/>
    <property type="match status" value="1"/>
</dbReference>
<evidence type="ECO:0000256" key="3">
    <source>
        <dbReference type="ARBA" id="ARBA00012221"/>
    </source>
</evidence>
<dbReference type="InterPro" id="IPR035435">
    <property type="entry name" value="DPH1/DPH2_euk_archaea"/>
</dbReference>
<evidence type="ECO:0000256" key="10">
    <source>
        <dbReference type="ARBA" id="ARBA00048403"/>
    </source>
</evidence>
<dbReference type="Gene3D" id="3.40.50.11860">
    <property type="entry name" value="Diphthamide synthesis DPH1/DPH2 domain 3"/>
    <property type="match status" value="1"/>
</dbReference>
<dbReference type="PIRSF" id="PIRSF004967">
    <property type="entry name" value="DPH1"/>
    <property type="match status" value="1"/>
</dbReference>
<comment type="function">
    <text evidence="11">Catalyzes the first step of diphthamide biosynthesis, a post-translational modification of histidine which occurs in elongation factor 2.</text>
</comment>
<evidence type="ECO:0000256" key="4">
    <source>
        <dbReference type="ARBA" id="ARBA00021915"/>
    </source>
</evidence>
<dbReference type="GO" id="GO:0017183">
    <property type="term" value="P:protein histidyl modification to diphthamide"/>
    <property type="evidence" value="ECO:0007669"/>
    <property type="project" value="UniProtKB-UniRule"/>
</dbReference>
<evidence type="ECO:0000313" key="13">
    <source>
        <dbReference type="EMBL" id="KAK1933085.1"/>
    </source>
</evidence>
<reference evidence="13" key="1">
    <citation type="journal article" date="2014" name="Nucleic Acids Res.">
        <title>The evolutionary dynamics of variant antigen genes in Babesia reveal a history of genomic innovation underlying host-parasite interaction.</title>
        <authorList>
            <person name="Jackson A.P."/>
            <person name="Otto T.D."/>
            <person name="Darby A."/>
            <person name="Ramaprasad A."/>
            <person name="Xia D."/>
            <person name="Echaide I.E."/>
            <person name="Farber M."/>
            <person name="Gahlot S."/>
            <person name="Gamble J."/>
            <person name="Gupta D."/>
            <person name="Gupta Y."/>
            <person name="Jackson L."/>
            <person name="Malandrin L."/>
            <person name="Malas T.B."/>
            <person name="Moussa E."/>
            <person name="Nair M."/>
            <person name="Reid A.J."/>
            <person name="Sanders M."/>
            <person name="Sharma J."/>
            <person name="Tracey A."/>
            <person name="Quail M.A."/>
            <person name="Weir W."/>
            <person name="Wastling J.M."/>
            <person name="Hall N."/>
            <person name="Willadsen P."/>
            <person name="Lingelbach K."/>
            <person name="Shiels B."/>
            <person name="Tait A."/>
            <person name="Berriman M."/>
            <person name="Allred D.R."/>
            <person name="Pain A."/>
        </authorList>
    </citation>
    <scope>NUCLEOTIDE SEQUENCE</scope>
    <source>
        <strain evidence="13">1802A</strain>
    </source>
</reference>
<name>A0AAD9G764_BABDI</name>
<dbReference type="EMBL" id="JAHBMH010000073">
    <property type="protein sequence ID" value="KAK1933085.1"/>
    <property type="molecule type" value="Genomic_DNA"/>
</dbReference>
<evidence type="ECO:0000256" key="12">
    <source>
        <dbReference type="SAM" id="MobiDB-lite"/>
    </source>
</evidence>
<feature type="region of interest" description="Disordered" evidence="12">
    <location>
        <begin position="225"/>
        <end position="245"/>
    </location>
</feature>
<keyword evidence="14" id="KW-1185">Reference proteome</keyword>
<dbReference type="Proteomes" id="UP001195914">
    <property type="component" value="Unassembled WGS sequence"/>
</dbReference>
<reference evidence="13" key="2">
    <citation type="submission" date="2021-05" db="EMBL/GenBank/DDBJ databases">
        <authorList>
            <person name="Pain A."/>
        </authorList>
    </citation>
    <scope>NUCLEOTIDE SEQUENCE</scope>
    <source>
        <strain evidence="13">1802A</strain>
    </source>
</reference>
<comment type="pathway">
    <text evidence="1 11">Protein modification; peptidyl-diphthamide biosynthesis.</text>
</comment>
<dbReference type="InterPro" id="IPR042263">
    <property type="entry name" value="DPH1/DPH2_1"/>
</dbReference>
<comment type="caution">
    <text evidence="13">The sequence shown here is derived from an EMBL/GenBank/DDBJ whole genome shotgun (WGS) entry which is preliminary data.</text>
</comment>
<dbReference type="InterPro" id="IPR042265">
    <property type="entry name" value="DPH1/DPH2_3"/>
</dbReference>
<evidence type="ECO:0000256" key="2">
    <source>
        <dbReference type="ARBA" id="ARBA00010173"/>
    </source>
</evidence>
<accession>A0AAD9G764</accession>
<gene>
    <name evidence="13" type="ORF">X943_002110</name>
</gene>
<evidence type="ECO:0000256" key="11">
    <source>
        <dbReference type="PIRNR" id="PIRNR004967"/>
    </source>
</evidence>
<dbReference type="Gene3D" id="3.40.50.11850">
    <property type="entry name" value="Diphthamide synthesis DPH1/DPH2 domain 2"/>
    <property type="match status" value="2"/>
</dbReference>
<dbReference type="EC" id="2.5.1.108" evidence="3 11"/>
<evidence type="ECO:0000256" key="9">
    <source>
        <dbReference type="ARBA" id="ARBA00023014"/>
    </source>
</evidence>
<dbReference type="NCBIfam" id="TIGR00322">
    <property type="entry name" value="diphth2_R"/>
    <property type="match status" value="2"/>
</dbReference>
<dbReference type="Gene3D" id="3.40.50.11840">
    <property type="entry name" value="Diphthamide synthesis DPH1/DPH2 domain 1"/>
    <property type="match status" value="1"/>
</dbReference>
<proteinExistence type="inferred from homology"/>
<evidence type="ECO:0000256" key="7">
    <source>
        <dbReference type="ARBA" id="ARBA00022723"/>
    </source>
</evidence>
<organism evidence="13 14">
    <name type="scientific">Babesia divergens</name>
    <dbReference type="NCBI Taxonomy" id="32595"/>
    <lineage>
        <taxon>Eukaryota</taxon>
        <taxon>Sar</taxon>
        <taxon>Alveolata</taxon>
        <taxon>Apicomplexa</taxon>
        <taxon>Aconoidasida</taxon>
        <taxon>Piroplasmida</taxon>
        <taxon>Babesiidae</taxon>
        <taxon>Babesia</taxon>
    </lineage>
</organism>
<comment type="similarity">
    <text evidence="2 11">Belongs to the DPH1/DPH2 family. DPH1 subfamily.</text>
</comment>
<evidence type="ECO:0000256" key="6">
    <source>
        <dbReference type="ARBA" id="ARBA00022691"/>
    </source>
</evidence>
<dbReference type="InterPro" id="IPR042264">
    <property type="entry name" value="DPH1/DPH2_2"/>
</dbReference>
<evidence type="ECO:0000256" key="8">
    <source>
        <dbReference type="ARBA" id="ARBA00023004"/>
    </source>
</evidence>
<dbReference type="GO" id="GO:0051539">
    <property type="term" value="F:4 iron, 4 sulfur cluster binding"/>
    <property type="evidence" value="ECO:0007669"/>
    <property type="project" value="UniProtKB-UniRule"/>
</dbReference>